<feature type="binding site" evidence="8">
    <location>
        <position position="155"/>
    </location>
    <ligand>
        <name>[4Fe-4S] cluster</name>
        <dbReference type="ChEBI" id="CHEBI:49883"/>
        <label>2</label>
        <note>4Fe-4S-S-AdoMet</note>
    </ligand>
</feature>
<dbReference type="InterPro" id="IPR023404">
    <property type="entry name" value="rSAM_horseshoe"/>
</dbReference>
<feature type="binding site" evidence="8">
    <location>
        <position position="13"/>
    </location>
    <ligand>
        <name>[4Fe-4S] cluster</name>
        <dbReference type="ChEBI" id="CHEBI:49883"/>
        <label>1</label>
    </ligand>
</feature>
<dbReference type="AlphaFoldDB" id="A0A150QFP3"/>
<dbReference type="Pfam" id="PF18693">
    <property type="entry name" value="TRAM_2"/>
    <property type="match status" value="1"/>
</dbReference>
<keyword evidence="6 8" id="KW-0408">Iron</keyword>
<feature type="binding site" evidence="8">
    <location>
        <position position="83"/>
    </location>
    <ligand>
        <name>[4Fe-4S] cluster</name>
        <dbReference type="ChEBI" id="CHEBI:49883"/>
        <label>1</label>
    </ligand>
</feature>
<evidence type="ECO:0000259" key="11">
    <source>
        <dbReference type="PROSITE" id="PS51918"/>
    </source>
</evidence>
<dbReference type="PROSITE" id="PS01278">
    <property type="entry name" value="MTTASE_RADICAL"/>
    <property type="match status" value="1"/>
</dbReference>
<organism evidence="12 13">
    <name type="scientific">Sorangium cellulosum</name>
    <name type="common">Polyangium cellulosum</name>
    <dbReference type="NCBI Taxonomy" id="56"/>
    <lineage>
        <taxon>Bacteria</taxon>
        <taxon>Pseudomonadati</taxon>
        <taxon>Myxococcota</taxon>
        <taxon>Polyangia</taxon>
        <taxon>Polyangiales</taxon>
        <taxon>Polyangiaceae</taxon>
        <taxon>Sorangium</taxon>
    </lineage>
</organism>
<dbReference type="Gene3D" id="3.40.50.12160">
    <property type="entry name" value="Methylthiotransferase, N-terminal domain"/>
    <property type="match status" value="1"/>
</dbReference>
<keyword evidence="2 8" id="KW-0963">Cytoplasm</keyword>
<dbReference type="RefSeq" id="WP_061610260.1">
    <property type="nucleotide sequence ID" value="NZ_JEMA01000708.1"/>
</dbReference>
<dbReference type="InterPro" id="IPR020612">
    <property type="entry name" value="Methylthiotransferase_CS"/>
</dbReference>
<dbReference type="InterPro" id="IPR002792">
    <property type="entry name" value="TRAM_dom"/>
</dbReference>
<feature type="binding site" evidence="8">
    <location>
        <position position="162"/>
    </location>
    <ligand>
        <name>[4Fe-4S] cluster</name>
        <dbReference type="ChEBI" id="CHEBI:49883"/>
        <label>2</label>
        <note>4Fe-4S-S-AdoMet</note>
    </ligand>
</feature>
<evidence type="ECO:0000256" key="2">
    <source>
        <dbReference type="ARBA" id="ARBA00022490"/>
    </source>
</evidence>
<accession>A0A150QFP3</accession>
<evidence type="ECO:0000256" key="4">
    <source>
        <dbReference type="ARBA" id="ARBA00022691"/>
    </source>
</evidence>
<dbReference type="InterPro" id="IPR013848">
    <property type="entry name" value="Methylthiotransferase_N"/>
</dbReference>
<evidence type="ECO:0000256" key="1">
    <source>
        <dbReference type="ARBA" id="ARBA00022485"/>
    </source>
</evidence>
<dbReference type="GO" id="GO:0005829">
    <property type="term" value="C:cytosol"/>
    <property type="evidence" value="ECO:0007669"/>
    <property type="project" value="TreeGrafter"/>
</dbReference>
<feature type="binding site" evidence="8">
    <location>
        <position position="159"/>
    </location>
    <ligand>
        <name>[4Fe-4S] cluster</name>
        <dbReference type="ChEBI" id="CHEBI:49883"/>
        <label>2</label>
        <note>4Fe-4S-S-AdoMet</note>
    </ligand>
</feature>
<dbReference type="InterPro" id="IPR012340">
    <property type="entry name" value="NA-bd_OB-fold"/>
</dbReference>
<dbReference type="EC" id="2.8.4.4" evidence="8"/>
<comment type="catalytic activity">
    <reaction evidence="8">
        <text>L-aspartate(89)-[ribosomal protein uS12]-hydrogen + (sulfur carrier)-SH + AH2 + 2 S-adenosyl-L-methionine = 3-methylsulfanyl-L-aspartate(89)-[ribosomal protein uS12]-hydrogen + (sulfur carrier)-H + 5'-deoxyadenosine + L-methionine + A + S-adenosyl-L-homocysteine + 2 H(+)</text>
        <dbReference type="Rhea" id="RHEA:37087"/>
        <dbReference type="Rhea" id="RHEA-COMP:10460"/>
        <dbReference type="Rhea" id="RHEA-COMP:10461"/>
        <dbReference type="Rhea" id="RHEA-COMP:14737"/>
        <dbReference type="Rhea" id="RHEA-COMP:14739"/>
        <dbReference type="ChEBI" id="CHEBI:13193"/>
        <dbReference type="ChEBI" id="CHEBI:15378"/>
        <dbReference type="ChEBI" id="CHEBI:17319"/>
        <dbReference type="ChEBI" id="CHEBI:17499"/>
        <dbReference type="ChEBI" id="CHEBI:29917"/>
        <dbReference type="ChEBI" id="CHEBI:29961"/>
        <dbReference type="ChEBI" id="CHEBI:57844"/>
        <dbReference type="ChEBI" id="CHEBI:57856"/>
        <dbReference type="ChEBI" id="CHEBI:59789"/>
        <dbReference type="ChEBI" id="CHEBI:64428"/>
        <dbReference type="ChEBI" id="CHEBI:73599"/>
        <dbReference type="EC" id="2.8.4.4"/>
    </reaction>
</comment>
<dbReference type="GO" id="GO:0051539">
    <property type="term" value="F:4 iron, 4 sulfur cluster binding"/>
    <property type="evidence" value="ECO:0007669"/>
    <property type="project" value="UniProtKB-UniRule"/>
</dbReference>
<dbReference type="InterPro" id="IPR005840">
    <property type="entry name" value="Ribosomal_uS12_MeSTrfase_RimO"/>
</dbReference>
<dbReference type="GO" id="GO:0035599">
    <property type="term" value="F:aspartic acid methylthiotransferase activity"/>
    <property type="evidence" value="ECO:0007669"/>
    <property type="project" value="TreeGrafter"/>
</dbReference>
<dbReference type="HAMAP" id="MF_01865">
    <property type="entry name" value="MTTase_RimO"/>
    <property type="match status" value="1"/>
</dbReference>
<evidence type="ECO:0000256" key="7">
    <source>
        <dbReference type="ARBA" id="ARBA00023014"/>
    </source>
</evidence>
<proteinExistence type="inferred from homology"/>
<dbReference type="PANTHER" id="PTHR43837">
    <property type="entry name" value="RIBOSOMAL PROTEIN S12 METHYLTHIOTRANSFERASE RIMO"/>
    <property type="match status" value="1"/>
</dbReference>
<dbReference type="SFLD" id="SFLDF00274">
    <property type="entry name" value="ribosomal_protein_S12_methylth"/>
    <property type="match status" value="1"/>
</dbReference>
<evidence type="ECO:0000313" key="12">
    <source>
        <dbReference type="EMBL" id="KYF66817.1"/>
    </source>
</evidence>
<comment type="cofactor">
    <cofactor evidence="8">
        <name>[4Fe-4S] cluster</name>
        <dbReference type="ChEBI" id="CHEBI:49883"/>
    </cofactor>
    <text evidence="8">Binds 2 [4Fe-4S] clusters. One cluster is coordinated with 3 cysteines and an exchangeable S-adenosyl-L-methionine.</text>
</comment>
<feature type="domain" description="Radical SAM core" evidence="11">
    <location>
        <begin position="141"/>
        <end position="377"/>
    </location>
</feature>
<evidence type="ECO:0000313" key="13">
    <source>
        <dbReference type="Proteomes" id="UP000075260"/>
    </source>
</evidence>
<dbReference type="NCBIfam" id="TIGR00089">
    <property type="entry name" value="MiaB/RimO family radical SAM methylthiotransferase"/>
    <property type="match status" value="1"/>
</dbReference>
<dbReference type="SFLD" id="SFLDG01061">
    <property type="entry name" value="methylthiotransferase"/>
    <property type="match status" value="1"/>
</dbReference>
<dbReference type="OrthoDB" id="9805215at2"/>
<protein>
    <recommendedName>
        <fullName evidence="8">Ribosomal protein uS12 methylthiotransferase RimO</fullName>
        <shortName evidence="8">uS12 MTTase</shortName>
        <shortName evidence="8">uS12 methylthiotransferase</shortName>
        <ecNumber evidence="8">2.8.4.4</ecNumber>
    </recommendedName>
    <alternativeName>
        <fullName evidence="8">Ribosomal protein uS12 (aspartate-C(3))-methylthiotransferase</fullName>
    </alternativeName>
    <alternativeName>
        <fullName evidence="8">Ribosome maturation factor RimO</fullName>
    </alternativeName>
</protein>
<reference evidence="12 13" key="1">
    <citation type="submission" date="2014-02" db="EMBL/GenBank/DDBJ databases">
        <title>The small core and large imbalanced accessory genome model reveals a collaborative survival strategy of Sorangium cellulosum strains in nature.</title>
        <authorList>
            <person name="Han K."/>
            <person name="Peng R."/>
            <person name="Blom J."/>
            <person name="Li Y.-Z."/>
        </authorList>
    </citation>
    <scope>NUCLEOTIDE SEQUENCE [LARGE SCALE GENOMIC DNA]</scope>
    <source>
        <strain evidence="12 13">So0008-312</strain>
    </source>
</reference>
<dbReference type="PROSITE" id="PS50926">
    <property type="entry name" value="TRAM"/>
    <property type="match status" value="1"/>
</dbReference>
<comment type="subcellular location">
    <subcellularLocation>
        <location evidence="8">Cytoplasm</location>
    </subcellularLocation>
</comment>
<sequence length="486" mass="53640">MSSRKVHFVSLGCPKNRVDSEVMLGVARAAGYAHVDDAADAEVIVVNTCGFIGEAKKESIDAIFEMAHHKEHGSCKRLVVAGCLSQRHPEELAREMPEVDHFLGSSDMLKLGQVLAGDAERMLVGNPAEWLIRSADPRTLSTPGGSAYVKIAEGCNRTCSFCVIPDLRGAQRSRPIADVVREVEQLAAAGVREINLISQDTIAYGRDAAGRGPGEARSTLAELVQRVADVPGVRWARIFYLYPETMTDDLVELLAGHPRVVPYVDMPLQHAADAMLRRMRRGHGGERLRRVVSTLRERVPDLTFRTAFIVGHPGETDAEFEELCDFVRWAEFERVGVFRYSDEETSRSHALEGKVPARTAASRYRRLMALQRRISHKKSAAMIGRELEVLVEGTSDEHEYVLMGRHAGQAPEIDGQVYLSGGEVRPGEMCRVRITQASDYDLVGEVLDEDERGAAPQPAGDLGAVAAKRRVALRVLQTDGRERQQN</sequence>
<feature type="domain" description="TRAM" evidence="9">
    <location>
        <begin position="380"/>
        <end position="448"/>
    </location>
</feature>
<dbReference type="PANTHER" id="PTHR43837:SF1">
    <property type="entry name" value="RIBOSOMAL PROTEIN US12 METHYLTHIOTRANSFERASE RIMO"/>
    <property type="match status" value="1"/>
</dbReference>
<evidence type="ECO:0000256" key="5">
    <source>
        <dbReference type="ARBA" id="ARBA00022723"/>
    </source>
</evidence>
<dbReference type="GO" id="GO:0005840">
    <property type="term" value="C:ribosome"/>
    <property type="evidence" value="ECO:0007669"/>
    <property type="project" value="UniProtKB-KW"/>
</dbReference>
<evidence type="ECO:0000259" key="10">
    <source>
        <dbReference type="PROSITE" id="PS51449"/>
    </source>
</evidence>
<dbReference type="NCBIfam" id="TIGR01125">
    <property type="entry name" value="30S ribosomal protein S12 methylthiotransferase RimO"/>
    <property type="match status" value="1"/>
</dbReference>
<dbReference type="InterPro" id="IPR005839">
    <property type="entry name" value="Methylthiotransferase"/>
</dbReference>
<dbReference type="Pfam" id="PF04055">
    <property type="entry name" value="Radical_SAM"/>
    <property type="match status" value="1"/>
</dbReference>
<evidence type="ECO:0000259" key="9">
    <source>
        <dbReference type="PROSITE" id="PS50926"/>
    </source>
</evidence>
<dbReference type="SFLD" id="SFLDS00029">
    <property type="entry name" value="Radical_SAM"/>
    <property type="match status" value="1"/>
</dbReference>
<comment type="similarity">
    <text evidence="8">Belongs to the methylthiotransferase family. RimO subfamily.</text>
</comment>
<feature type="domain" description="MTTase N-terminal" evidence="10">
    <location>
        <begin position="4"/>
        <end position="120"/>
    </location>
</feature>
<dbReference type="Pfam" id="PF00919">
    <property type="entry name" value="UPF0004"/>
    <property type="match status" value="1"/>
</dbReference>
<keyword evidence="1 8" id="KW-0004">4Fe-4S</keyword>
<comment type="function">
    <text evidence="8">Catalyzes the methylthiolation of an aspartic acid residue of ribosomal protein uS12.</text>
</comment>
<dbReference type="PROSITE" id="PS51918">
    <property type="entry name" value="RADICAL_SAM"/>
    <property type="match status" value="1"/>
</dbReference>
<keyword evidence="12" id="KW-0689">Ribosomal protein</keyword>
<dbReference type="GO" id="GO:0006400">
    <property type="term" value="P:tRNA modification"/>
    <property type="evidence" value="ECO:0007669"/>
    <property type="project" value="InterPro"/>
</dbReference>
<dbReference type="Proteomes" id="UP000075260">
    <property type="component" value="Unassembled WGS sequence"/>
</dbReference>
<dbReference type="SFLD" id="SFLDG01082">
    <property type="entry name" value="B12-binding_domain_containing"/>
    <property type="match status" value="1"/>
</dbReference>
<dbReference type="InterPro" id="IPR038135">
    <property type="entry name" value="Methylthiotransferase_N_sf"/>
</dbReference>
<evidence type="ECO:0000256" key="3">
    <source>
        <dbReference type="ARBA" id="ARBA00022679"/>
    </source>
</evidence>
<evidence type="ECO:0000256" key="8">
    <source>
        <dbReference type="HAMAP-Rule" id="MF_01865"/>
    </source>
</evidence>
<keyword evidence="7 8" id="KW-0411">Iron-sulfur</keyword>
<keyword evidence="3 8" id="KW-0808">Transferase</keyword>
<name>A0A150QFP3_SORCE</name>
<dbReference type="SUPFAM" id="SSF102114">
    <property type="entry name" value="Radical SAM enzymes"/>
    <property type="match status" value="1"/>
</dbReference>
<dbReference type="PROSITE" id="PS51449">
    <property type="entry name" value="MTTASE_N"/>
    <property type="match status" value="1"/>
</dbReference>
<keyword evidence="4 8" id="KW-0949">S-adenosyl-L-methionine</keyword>
<dbReference type="Gene3D" id="2.40.50.140">
    <property type="entry name" value="Nucleic acid-binding proteins"/>
    <property type="match status" value="1"/>
</dbReference>
<dbReference type="CDD" id="cd01335">
    <property type="entry name" value="Radical_SAM"/>
    <property type="match status" value="1"/>
</dbReference>
<feature type="binding site" evidence="8">
    <location>
        <position position="49"/>
    </location>
    <ligand>
        <name>[4Fe-4S] cluster</name>
        <dbReference type="ChEBI" id="CHEBI:49883"/>
        <label>1</label>
    </ligand>
</feature>
<dbReference type="GO" id="GO:0103039">
    <property type="term" value="F:protein methylthiotransferase activity"/>
    <property type="evidence" value="ECO:0007669"/>
    <property type="project" value="UniProtKB-EC"/>
</dbReference>
<dbReference type="FunFam" id="3.80.30.20:FF:000001">
    <property type="entry name" value="tRNA-2-methylthio-N(6)-dimethylallyladenosine synthase 2"/>
    <property type="match status" value="1"/>
</dbReference>
<dbReference type="InterPro" id="IPR058240">
    <property type="entry name" value="rSAM_sf"/>
</dbReference>
<dbReference type="InterPro" id="IPR006638">
    <property type="entry name" value="Elp3/MiaA/NifB-like_rSAM"/>
</dbReference>
<gene>
    <name evidence="8" type="primary">rimO</name>
    <name evidence="12" type="ORF">BE15_47780</name>
</gene>
<dbReference type="Gene3D" id="3.80.30.20">
    <property type="entry name" value="tm_1862 like domain"/>
    <property type="match status" value="1"/>
</dbReference>
<comment type="caution">
    <text evidence="12">The sequence shown here is derived from an EMBL/GenBank/DDBJ whole genome shotgun (WGS) entry which is preliminary data.</text>
</comment>
<dbReference type="SMART" id="SM00729">
    <property type="entry name" value="Elp3"/>
    <property type="match status" value="1"/>
</dbReference>
<dbReference type="GO" id="GO:0046872">
    <property type="term" value="F:metal ion binding"/>
    <property type="evidence" value="ECO:0007669"/>
    <property type="project" value="UniProtKB-KW"/>
</dbReference>
<keyword evidence="5 8" id="KW-0479">Metal-binding</keyword>
<keyword evidence="12" id="KW-0687">Ribonucleoprotein</keyword>
<evidence type="ECO:0000256" key="6">
    <source>
        <dbReference type="ARBA" id="ARBA00023004"/>
    </source>
</evidence>
<dbReference type="InterPro" id="IPR007197">
    <property type="entry name" value="rSAM"/>
</dbReference>
<dbReference type="EMBL" id="JEMA01000708">
    <property type="protein sequence ID" value="KYF66817.1"/>
    <property type="molecule type" value="Genomic_DNA"/>
</dbReference>